<reference evidence="4 5" key="1">
    <citation type="submission" date="2023-04" db="EMBL/GenBank/DDBJ databases">
        <authorList>
            <person name="Hsu D."/>
        </authorList>
    </citation>
    <scope>NUCLEOTIDE SEQUENCE [LARGE SCALE GENOMIC DNA]</scope>
    <source>
        <strain evidence="4 5">MK1</strain>
    </source>
</reference>
<dbReference type="PANTHER" id="PTHR10566:SF113">
    <property type="entry name" value="PROTEIN ACTIVITY OF BC1 COMPLEX KINASE 7, CHLOROPLASTIC"/>
    <property type="match status" value="1"/>
</dbReference>
<evidence type="ECO:0000313" key="4">
    <source>
        <dbReference type="EMBL" id="WRO22524.1"/>
    </source>
</evidence>
<dbReference type="RefSeq" id="WP_366921933.1">
    <property type="nucleotide sequence ID" value="NZ_CP121694.1"/>
</dbReference>
<sequence>MAPFRRGQRHFRRYREIANVLAKHGFGYILDQTGLIDFLPKRTRLTADKDKLGAPERLLHVLEELGPTFVKLGQIMSTRADLLPEPYIKQLSKLQDDVPPLPFEEIEPVIMDEFNKPAAELFAVFDQTPLASASIGQVHKAVLHSGEAVVVKVQRPNIARKIETDLEILFNIARIAERRTGWGQLYQPVDIVEEFTQSIRNELDYLAEGRNAERFKKNFQTNDGVVIPGVHWQHSSKRVLVLEFMQGIKISNLEQLDREGYNRKEIAATVVNAMLQQVFEDGFFHGDPHPGNLAVLPEGKVLFMDFGQVGRVDSWLQERFSDLILALVRQDVNLIVRSLLKIGVVHKGINLQGLKKDVSRLQRKYYGVPMSQIKLGDTLTELLELTYTYQVRIPPEVTLLIKSMVTLEALVQVLDPDLSIVDIAEPYGKKLLRKRLSPRRLGSAASEQLLELGGLLTDLPSRLENVLSMLEGGRLKAQIDVQNFRTFINILNLISNRISISIIIASIIVGSSLMAQNTVSSALMRYPVVEVGFVIAVLMGLWLIFTIYRSGRY</sequence>
<comment type="similarity">
    <text evidence="1">Belongs to the protein kinase superfamily. ADCK protein kinase family.</text>
</comment>
<keyword evidence="2" id="KW-1133">Transmembrane helix</keyword>
<dbReference type="InterPro" id="IPR050154">
    <property type="entry name" value="UbiB_kinase"/>
</dbReference>
<evidence type="ECO:0000313" key="5">
    <source>
        <dbReference type="Proteomes" id="UP001329915"/>
    </source>
</evidence>
<feature type="domain" description="ABC1 atypical kinase-like" evidence="3">
    <location>
        <begin position="93"/>
        <end position="337"/>
    </location>
</feature>
<dbReference type="Pfam" id="PF03109">
    <property type="entry name" value="ABC1"/>
    <property type="match status" value="1"/>
</dbReference>
<dbReference type="SUPFAM" id="SSF56112">
    <property type="entry name" value="Protein kinase-like (PK-like)"/>
    <property type="match status" value="1"/>
</dbReference>
<feature type="transmembrane region" description="Helical" evidence="2">
    <location>
        <begin position="526"/>
        <end position="548"/>
    </location>
</feature>
<accession>A0AAU0UP03</accession>
<dbReference type="Proteomes" id="UP001329915">
    <property type="component" value="Chromosome"/>
</dbReference>
<evidence type="ECO:0000259" key="3">
    <source>
        <dbReference type="Pfam" id="PF03109"/>
    </source>
</evidence>
<organism evidence="4 5">
    <name type="scientific">Metallumcola ferriviriculae</name>
    <dbReference type="NCBI Taxonomy" id="3039180"/>
    <lineage>
        <taxon>Bacteria</taxon>
        <taxon>Bacillati</taxon>
        <taxon>Bacillota</taxon>
        <taxon>Clostridia</taxon>
        <taxon>Neomoorellales</taxon>
        <taxon>Desulfitibacteraceae</taxon>
        <taxon>Metallumcola</taxon>
    </lineage>
</organism>
<evidence type="ECO:0000256" key="1">
    <source>
        <dbReference type="ARBA" id="ARBA00009670"/>
    </source>
</evidence>
<dbReference type="AlphaFoldDB" id="A0AAU0UP03"/>
<keyword evidence="5" id="KW-1185">Reference proteome</keyword>
<gene>
    <name evidence="4" type="ORF">MFMK1_002355</name>
</gene>
<name>A0AAU0UP03_9FIRM</name>
<dbReference type="KEGG" id="dbc:MFMK1_002355"/>
<feature type="transmembrane region" description="Helical" evidence="2">
    <location>
        <begin position="494"/>
        <end position="514"/>
    </location>
</feature>
<dbReference type="InterPro" id="IPR004147">
    <property type="entry name" value="ABC1_dom"/>
</dbReference>
<proteinExistence type="inferred from homology"/>
<dbReference type="CDD" id="cd05121">
    <property type="entry name" value="ABC1_ADCK3-like"/>
    <property type="match status" value="1"/>
</dbReference>
<keyword evidence="2" id="KW-0812">Transmembrane</keyword>
<dbReference type="EMBL" id="CP121694">
    <property type="protein sequence ID" value="WRO22524.1"/>
    <property type="molecule type" value="Genomic_DNA"/>
</dbReference>
<dbReference type="PANTHER" id="PTHR10566">
    <property type="entry name" value="CHAPERONE-ACTIVITY OF BC1 COMPLEX CABC1 -RELATED"/>
    <property type="match status" value="1"/>
</dbReference>
<protein>
    <submittedName>
        <fullName evidence="4">AarF/UbiB family protein</fullName>
    </submittedName>
</protein>
<dbReference type="InterPro" id="IPR011009">
    <property type="entry name" value="Kinase-like_dom_sf"/>
</dbReference>
<keyword evidence="2" id="KW-0472">Membrane</keyword>
<evidence type="ECO:0000256" key="2">
    <source>
        <dbReference type="SAM" id="Phobius"/>
    </source>
</evidence>